<dbReference type="SUPFAM" id="SSF103473">
    <property type="entry name" value="MFS general substrate transporter"/>
    <property type="match status" value="1"/>
</dbReference>
<dbReference type="GeneID" id="77323355"/>
<dbReference type="InterPro" id="IPR036259">
    <property type="entry name" value="MFS_trans_sf"/>
</dbReference>
<evidence type="ECO:0000256" key="1">
    <source>
        <dbReference type="ARBA" id="ARBA00022692"/>
    </source>
</evidence>
<proteinExistence type="predicted"/>
<evidence type="ECO:0000256" key="3">
    <source>
        <dbReference type="ARBA" id="ARBA00023136"/>
    </source>
</evidence>
<dbReference type="EMBL" id="QZCW01000003">
    <property type="protein sequence ID" value="MCW5322572.1"/>
    <property type="molecule type" value="Genomic_DNA"/>
</dbReference>
<dbReference type="PANTHER" id="PTHR23530">
    <property type="entry name" value="TRANSPORT PROTEIN-RELATED"/>
    <property type="match status" value="1"/>
</dbReference>
<accession>A0ABT3KW42</accession>
<evidence type="ECO:0000256" key="4">
    <source>
        <dbReference type="SAM" id="Phobius"/>
    </source>
</evidence>
<evidence type="ECO:0000256" key="2">
    <source>
        <dbReference type="ARBA" id="ARBA00022989"/>
    </source>
</evidence>
<dbReference type="PANTHER" id="PTHR23530:SF1">
    <property type="entry name" value="PERMEASE, MAJOR FACILITATOR SUPERFAMILY-RELATED"/>
    <property type="match status" value="1"/>
</dbReference>
<keyword evidence="3 4" id="KW-0472">Membrane</keyword>
<reference evidence="6" key="1">
    <citation type="submission" date="2023-07" db="EMBL/GenBank/DDBJ databases">
        <title>Verminephrobacter genomes.</title>
        <authorList>
            <person name="Lund M.B."/>
        </authorList>
    </citation>
    <scope>NUCLEOTIDE SEQUENCE [LARGE SCALE GENOMIC DNA]</scope>
    <source>
        <strain evidence="6">AtM5-05</strain>
    </source>
</reference>
<dbReference type="Pfam" id="PF07690">
    <property type="entry name" value="MFS_1"/>
    <property type="match status" value="1"/>
</dbReference>
<name>A0ABT3KW42_9BURK</name>
<feature type="transmembrane region" description="Helical" evidence="4">
    <location>
        <begin position="141"/>
        <end position="159"/>
    </location>
</feature>
<keyword evidence="2 4" id="KW-1133">Transmembrane helix</keyword>
<evidence type="ECO:0000313" key="6">
    <source>
        <dbReference type="Proteomes" id="UP001208935"/>
    </source>
</evidence>
<evidence type="ECO:0000313" key="5">
    <source>
        <dbReference type="EMBL" id="MCW5322572.1"/>
    </source>
</evidence>
<feature type="transmembrane region" description="Helical" evidence="4">
    <location>
        <begin position="281"/>
        <end position="314"/>
    </location>
</feature>
<comment type="caution">
    <text evidence="5">The sequence shown here is derived from an EMBL/GenBank/DDBJ whole genome shotgun (WGS) entry which is preliminary data.</text>
</comment>
<feature type="transmembrane region" description="Helical" evidence="4">
    <location>
        <begin position="165"/>
        <end position="184"/>
    </location>
</feature>
<dbReference type="RefSeq" id="WP_010105288.1">
    <property type="nucleotide sequence ID" value="NZ_QZCV01000003.1"/>
</dbReference>
<feature type="transmembrane region" description="Helical" evidence="4">
    <location>
        <begin position="251"/>
        <end position="269"/>
    </location>
</feature>
<feature type="transmembrane region" description="Helical" evidence="4">
    <location>
        <begin position="365"/>
        <end position="384"/>
    </location>
</feature>
<dbReference type="Proteomes" id="UP001208935">
    <property type="component" value="Unassembled WGS sequence"/>
</dbReference>
<keyword evidence="1 4" id="KW-0812">Transmembrane</keyword>
<keyword evidence="6" id="KW-1185">Reference proteome</keyword>
<feature type="transmembrane region" description="Helical" evidence="4">
    <location>
        <begin position="97"/>
        <end position="120"/>
    </location>
</feature>
<sequence>MPSFDKILSRVNVAAVLVTGFEACMNFGFVAYAVRVLGDASAANYLVATFWFALFVAELPTGYLTDRWGGRTSLTVSLVLRAAAFLLFYWGAHSTPLVFLANFIAGVATTFLTGTFTAQVMCECRHQGVEIDHPRLAASALFVRSLGLILGTAVGYLVVRQAGVRWLWPVSAAWALLAAVYVLARWSAVRARPCMPIVLHYRSAWSQVLGTRGLLVTMLLFSACRTLLLPISVNAVILIVPGLDGDPGQLFVFYLASGLVGLVLAKGFPAVSAFAARQRMLINVLTVLAIAAVSGGNQIVAGLGFLGFLVFSAVSETQLRHAFYERIPPDHAGAVNSVQSLFENVLGALALVLSAVLISEVSMRSMYLASALAYLLVCAGAGWARNKSWTA</sequence>
<feature type="transmembrane region" description="Helical" evidence="4">
    <location>
        <begin position="334"/>
        <end position="358"/>
    </location>
</feature>
<protein>
    <submittedName>
        <fullName evidence="5">MFS transporter</fullName>
    </submittedName>
</protein>
<feature type="transmembrane region" description="Helical" evidence="4">
    <location>
        <begin position="12"/>
        <end position="33"/>
    </location>
</feature>
<feature type="transmembrane region" description="Helical" evidence="4">
    <location>
        <begin position="72"/>
        <end position="91"/>
    </location>
</feature>
<dbReference type="Gene3D" id="1.20.1250.20">
    <property type="entry name" value="MFS general substrate transporter like domains"/>
    <property type="match status" value="1"/>
</dbReference>
<gene>
    <name evidence="5" type="ORF">D5039_15850</name>
</gene>
<dbReference type="InterPro" id="IPR053160">
    <property type="entry name" value="MFS_DHA3_Transporter"/>
</dbReference>
<feature type="transmembrane region" description="Helical" evidence="4">
    <location>
        <begin position="45"/>
        <end position="65"/>
    </location>
</feature>
<organism evidence="5 6">
    <name type="scientific">Verminephrobacter aporrectodeae subsp. tuberculatae</name>
    <dbReference type="NCBI Taxonomy" id="1110392"/>
    <lineage>
        <taxon>Bacteria</taxon>
        <taxon>Pseudomonadati</taxon>
        <taxon>Pseudomonadota</taxon>
        <taxon>Betaproteobacteria</taxon>
        <taxon>Burkholderiales</taxon>
        <taxon>Comamonadaceae</taxon>
        <taxon>Verminephrobacter</taxon>
    </lineage>
</organism>
<dbReference type="InterPro" id="IPR011701">
    <property type="entry name" value="MFS"/>
</dbReference>